<feature type="compositionally biased region" description="Basic and acidic residues" evidence="1">
    <location>
        <begin position="234"/>
        <end position="246"/>
    </location>
</feature>
<keyword evidence="3" id="KW-1185">Reference proteome</keyword>
<dbReference type="EMBL" id="BQXS01012570">
    <property type="protein sequence ID" value="GKT25154.1"/>
    <property type="molecule type" value="Genomic_DNA"/>
</dbReference>
<gene>
    <name evidence="2" type="ORF">ADUPG1_012944</name>
</gene>
<comment type="caution">
    <text evidence="2">The sequence shown here is derived from an EMBL/GenBank/DDBJ whole genome shotgun (WGS) entry which is preliminary data.</text>
</comment>
<organism evidence="2 3">
    <name type="scientific">Aduncisulcus paluster</name>
    <dbReference type="NCBI Taxonomy" id="2918883"/>
    <lineage>
        <taxon>Eukaryota</taxon>
        <taxon>Metamonada</taxon>
        <taxon>Carpediemonas-like organisms</taxon>
        <taxon>Aduncisulcus</taxon>
    </lineage>
</organism>
<evidence type="ECO:0000313" key="2">
    <source>
        <dbReference type="EMBL" id="GKT25154.1"/>
    </source>
</evidence>
<evidence type="ECO:0000256" key="1">
    <source>
        <dbReference type="SAM" id="MobiDB-lite"/>
    </source>
</evidence>
<accession>A0ABQ5K179</accession>
<proteinExistence type="predicted"/>
<dbReference type="Proteomes" id="UP001057375">
    <property type="component" value="Unassembled WGS sequence"/>
</dbReference>
<reference evidence="2" key="1">
    <citation type="submission" date="2022-03" db="EMBL/GenBank/DDBJ databases">
        <title>Draft genome sequence of Aduncisulcus paluster, a free-living microaerophilic Fornicata.</title>
        <authorList>
            <person name="Yuyama I."/>
            <person name="Kume K."/>
            <person name="Tamura T."/>
            <person name="Inagaki Y."/>
            <person name="Hashimoto T."/>
        </authorList>
    </citation>
    <scope>NUCLEOTIDE SEQUENCE</scope>
    <source>
        <strain evidence="2">NY0171</strain>
    </source>
</reference>
<feature type="compositionally biased region" description="Basic and acidic residues" evidence="1">
    <location>
        <begin position="152"/>
        <end position="191"/>
    </location>
</feature>
<sequence>MRSSTIGAPFSPYKLYSSSSYLPRKTLEKMVRKIDTLDKQTSIVLDAVRSRNRCILSHIGEGEEAIVNGDAFHPDDIPIDERVKLCREKGIEGEEYIHTAKFVGIKAVCLKETKNEGQSDESASTGFGASSVLIPDKESSIVSKNNGEELNLSDKKEEDKYGDEKEDPMTKPEEPEPKSEQLKEALEHSEALTKSQQLGSSSSSSVVADSPGSLPPNLDGSMHVSQLHQQSLQQRHEQREKMKQIRDDDQLKSSVCEFSSFNVPKYTCECGLQEPSAFSWHSRFESSKTIVTQSLKLLINAITEEPSASHVALPLHLYGE</sequence>
<name>A0ABQ5K179_9EUKA</name>
<evidence type="ECO:0000313" key="3">
    <source>
        <dbReference type="Proteomes" id="UP001057375"/>
    </source>
</evidence>
<protein>
    <submittedName>
        <fullName evidence="2">Uncharacterized protein</fullName>
    </submittedName>
</protein>
<feature type="region of interest" description="Disordered" evidence="1">
    <location>
        <begin position="138"/>
        <end position="246"/>
    </location>
</feature>
<feature type="compositionally biased region" description="Low complexity" evidence="1">
    <location>
        <begin position="195"/>
        <end position="212"/>
    </location>
</feature>